<reference evidence="6 7" key="1">
    <citation type="submission" date="2019-07" db="EMBL/GenBank/DDBJ databases">
        <title>Whole genome shotgun sequence of Chitinophaga cymbidii NBRC 109752.</title>
        <authorList>
            <person name="Hosoyama A."/>
            <person name="Uohara A."/>
            <person name="Ohji S."/>
            <person name="Ichikawa N."/>
        </authorList>
    </citation>
    <scope>NUCLEOTIDE SEQUENCE [LARGE SCALE GENOMIC DNA]</scope>
    <source>
        <strain evidence="6 7">NBRC 109752</strain>
    </source>
</reference>
<feature type="transmembrane region" description="Helical" evidence="5">
    <location>
        <begin position="7"/>
        <end position="29"/>
    </location>
</feature>
<comment type="caution">
    <text evidence="6">The sequence shown here is derived from an EMBL/GenBank/DDBJ whole genome shotgun (WGS) entry which is preliminary data.</text>
</comment>
<evidence type="ECO:0008006" key="8">
    <source>
        <dbReference type="Google" id="ProtNLM"/>
    </source>
</evidence>
<proteinExistence type="predicted"/>
<dbReference type="Proteomes" id="UP000321436">
    <property type="component" value="Unassembled WGS sequence"/>
</dbReference>
<dbReference type="EMBL" id="BKAU01000002">
    <property type="protein sequence ID" value="GEP96688.1"/>
    <property type="molecule type" value="Genomic_DNA"/>
</dbReference>
<organism evidence="6 7">
    <name type="scientific">Chitinophaga cymbidii</name>
    <dbReference type="NCBI Taxonomy" id="1096750"/>
    <lineage>
        <taxon>Bacteria</taxon>
        <taxon>Pseudomonadati</taxon>
        <taxon>Bacteroidota</taxon>
        <taxon>Chitinophagia</taxon>
        <taxon>Chitinophagales</taxon>
        <taxon>Chitinophagaceae</taxon>
        <taxon>Chitinophaga</taxon>
    </lineage>
</organism>
<keyword evidence="4 5" id="KW-0472">Membrane</keyword>
<feature type="transmembrane region" description="Helical" evidence="5">
    <location>
        <begin position="69"/>
        <end position="86"/>
    </location>
</feature>
<keyword evidence="7" id="KW-1185">Reference proteome</keyword>
<dbReference type="Pfam" id="PF13564">
    <property type="entry name" value="DoxX_2"/>
    <property type="match status" value="1"/>
</dbReference>
<evidence type="ECO:0000256" key="4">
    <source>
        <dbReference type="ARBA" id="ARBA00023136"/>
    </source>
</evidence>
<accession>A0A512RLV1</accession>
<evidence type="ECO:0000256" key="2">
    <source>
        <dbReference type="ARBA" id="ARBA00022692"/>
    </source>
</evidence>
<evidence type="ECO:0000256" key="3">
    <source>
        <dbReference type="ARBA" id="ARBA00022989"/>
    </source>
</evidence>
<evidence type="ECO:0000256" key="5">
    <source>
        <dbReference type="SAM" id="Phobius"/>
    </source>
</evidence>
<protein>
    <recommendedName>
        <fullName evidence="8">DoxX-like family protein</fullName>
    </recommendedName>
</protein>
<dbReference type="RefSeq" id="WP_146863159.1">
    <property type="nucleotide sequence ID" value="NZ_BKAU01000002.1"/>
</dbReference>
<gene>
    <name evidence="6" type="ORF">CCY01nite_29480</name>
</gene>
<feature type="transmembrane region" description="Helical" evidence="5">
    <location>
        <begin position="41"/>
        <end position="60"/>
    </location>
</feature>
<dbReference type="OrthoDB" id="7960583at2"/>
<dbReference type="AlphaFoldDB" id="A0A512RLV1"/>
<evidence type="ECO:0000313" key="6">
    <source>
        <dbReference type="EMBL" id="GEP96688.1"/>
    </source>
</evidence>
<keyword evidence="2 5" id="KW-0812">Transmembrane</keyword>
<evidence type="ECO:0000313" key="7">
    <source>
        <dbReference type="Proteomes" id="UP000321436"/>
    </source>
</evidence>
<comment type="subcellular location">
    <subcellularLocation>
        <location evidence="1">Membrane</location>
        <topology evidence="1">Multi-pass membrane protein</topology>
    </subcellularLocation>
</comment>
<keyword evidence="3 5" id="KW-1133">Transmembrane helix</keyword>
<evidence type="ECO:0000256" key="1">
    <source>
        <dbReference type="ARBA" id="ARBA00004141"/>
    </source>
</evidence>
<dbReference type="InterPro" id="IPR032808">
    <property type="entry name" value="DoxX"/>
</dbReference>
<name>A0A512RLV1_9BACT</name>
<sequence length="119" mass="13873">MEKKIRAYWALNIFISAFMLFTAVYSLSMKEAFRALGFPDYFRIQLNVMKMIGAIVLLFPQTPERYREWVYAGFIIVLVSASIAHLCSGDPIYKAFFPLFDLTVYMLCVRYLRKLGPSF</sequence>
<dbReference type="GO" id="GO:0016020">
    <property type="term" value="C:membrane"/>
    <property type="evidence" value="ECO:0007669"/>
    <property type="project" value="UniProtKB-SubCell"/>
</dbReference>